<reference evidence="4" key="1">
    <citation type="journal article" date="2019" name="Int. J. Syst. Evol. Microbiol.">
        <title>The Global Catalogue of Microorganisms (GCM) 10K type strain sequencing project: providing services to taxonomists for standard genome sequencing and annotation.</title>
        <authorList>
            <consortium name="The Broad Institute Genomics Platform"/>
            <consortium name="The Broad Institute Genome Sequencing Center for Infectious Disease"/>
            <person name="Wu L."/>
            <person name="Ma J."/>
        </authorList>
    </citation>
    <scope>NUCLEOTIDE SEQUENCE [LARGE SCALE GENOMIC DNA]</scope>
    <source>
        <strain evidence="4">JCM 17979</strain>
    </source>
</reference>
<dbReference type="SUPFAM" id="SSF53300">
    <property type="entry name" value="vWA-like"/>
    <property type="match status" value="1"/>
</dbReference>
<evidence type="ECO:0000313" key="4">
    <source>
        <dbReference type="Proteomes" id="UP001500928"/>
    </source>
</evidence>
<dbReference type="PROSITE" id="PS50234">
    <property type="entry name" value="VWFA"/>
    <property type="match status" value="1"/>
</dbReference>
<keyword evidence="1" id="KW-1133">Transmembrane helix</keyword>
<feature type="transmembrane region" description="Helical" evidence="1">
    <location>
        <begin position="51"/>
        <end position="74"/>
    </location>
</feature>
<protein>
    <submittedName>
        <fullName evidence="3">Substrate-binding and VWA domain-containing protein</fullName>
    </submittedName>
</protein>
<proteinExistence type="predicted"/>
<dbReference type="Proteomes" id="UP001500928">
    <property type="component" value="Unassembled WGS sequence"/>
</dbReference>
<dbReference type="InterPro" id="IPR036465">
    <property type="entry name" value="vWFA_dom_sf"/>
</dbReference>
<dbReference type="EMBL" id="BAABHO010000021">
    <property type="protein sequence ID" value="GAA4791804.1"/>
    <property type="molecule type" value="Genomic_DNA"/>
</dbReference>
<name>A0ABP9BA41_9PSEU</name>
<evidence type="ECO:0000313" key="3">
    <source>
        <dbReference type="EMBL" id="GAA4791804.1"/>
    </source>
</evidence>
<dbReference type="RefSeq" id="WP_345415784.1">
    <property type="nucleotide sequence ID" value="NZ_BAABHO010000021.1"/>
</dbReference>
<keyword evidence="4" id="KW-1185">Reference proteome</keyword>
<keyword evidence="1" id="KW-0812">Transmembrane</keyword>
<evidence type="ECO:0000256" key="1">
    <source>
        <dbReference type="SAM" id="Phobius"/>
    </source>
</evidence>
<evidence type="ECO:0000259" key="2">
    <source>
        <dbReference type="PROSITE" id="PS50234"/>
    </source>
</evidence>
<dbReference type="Pfam" id="PF13531">
    <property type="entry name" value="SBP_bac_11"/>
    <property type="match status" value="1"/>
</dbReference>
<comment type="caution">
    <text evidence="3">The sequence shown here is derived from an EMBL/GenBank/DDBJ whole genome shotgun (WGS) entry which is preliminary data.</text>
</comment>
<feature type="transmembrane region" description="Helical" evidence="1">
    <location>
        <begin position="94"/>
        <end position="113"/>
    </location>
</feature>
<gene>
    <name evidence="3" type="ORF">GCM10023200_28840</name>
</gene>
<feature type="transmembrane region" description="Helical" evidence="1">
    <location>
        <begin position="16"/>
        <end position="39"/>
    </location>
</feature>
<sequence length="679" mass="69789">MADGRGRGGHENHPRWLVGFVLLVLFLLGVGGIILVALAPTPPETFWDWTLLVAGAVLSTAATAAWARGVLLRVVPRVTGTLRRVLAWVARRRVLVPAAIVVALGILLGAPGLDLAGQLRIAVGGCSEPQELRLVTASDNDVTARDLARRYEAYSAGRNHGCPVTEVGVFALDSGTVAAHATNPEGWWDPATGLVDLGPQPDLWFTSTSAEMAPVAHEGSALAEAPRTIATTPIVVGLPPSSAVGTDQIDAHRWVDVFRTLVFGGELVARPDPESAGAGALMTALLYGQRAPGALDPGQVEGALAGARAQGGFPTGSSSAQLCAYRRSSPSIGAATSGTPVARTAVIATEQDIARLDRGDPLGGACPDSLPGGMPRETRLEAAYPSDTRGLDFQIVRMSWTASSRPGVATASSTGEQDAAAKDFEDWLGSGEGRAALVAEGLRPAGAATLPRGGLIDPRYGVDPTSEFDLAGVPADVLAGTLEQYRSARPRGRVLIAMDTSGSMDAATSAGTRLDVVRSAVSSTVRLAGPRDEVGLWVFPGGNPAGHQELVPLDTATPERLDQLRRSLAMARAAGNTPLYRTMLDGLGAVGSGDPSLTSGAVVITDGEDTNSGLTPQAVAASLPAGARLTVVTLGETRCNGPGLSALTATSSRVECLDADPASLGAVLDSTVDAVWSGR</sequence>
<dbReference type="Gene3D" id="3.40.50.410">
    <property type="entry name" value="von Willebrand factor, type A domain"/>
    <property type="match status" value="1"/>
</dbReference>
<dbReference type="SUPFAM" id="SSF53850">
    <property type="entry name" value="Periplasmic binding protein-like II"/>
    <property type="match status" value="1"/>
</dbReference>
<dbReference type="InterPro" id="IPR002035">
    <property type="entry name" value="VWF_A"/>
</dbReference>
<keyword evidence="1" id="KW-0472">Membrane</keyword>
<dbReference type="SMART" id="SM00327">
    <property type="entry name" value="VWA"/>
    <property type="match status" value="1"/>
</dbReference>
<feature type="domain" description="VWFA" evidence="2">
    <location>
        <begin position="493"/>
        <end position="675"/>
    </location>
</feature>
<accession>A0ABP9BA41</accession>
<organism evidence="3 4">
    <name type="scientific">Actinomycetospora chlora</name>
    <dbReference type="NCBI Taxonomy" id="663608"/>
    <lineage>
        <taxon>Bacteria</taxon>
        <taxon>Bacillati</taxon>
        <taxon>Actinomycetota</taxon>
        <taxon>Actinomycetes</taxon>
        <taxon>Pseudonocardiales</taxon>
        <taxon>Pseudonocardiaceae</taxon>
        <taxon>Actinomycetospora</taxon>
    </lineage>
</organism>